<keyword evidence="2" id="KW-0812">Transmembrane</keyword>
<feature type="transmembrane region" description="Helical" evidence="2">
    <location>
        <begin position="21"/>
        <end position="40"/>
    </location>
</feature>
<accession>A0A075G3S7</accession>
<keyword evidence="2" id="KW-1133">Transmembrane helix</keyword>
<feature type="transmembrane region" description="Helical" evidence="2">
    <location>
        <begin position="163"/>
        <end position="186"/>
    </location>
</feature>
<name>A0A075G3S7_9EURY</name>
<proteinExistence type="predicted"/>
<organism evidence="3">
    <name type="scientific">uncultured marine group II/III euryarchaeote KM3_07_G11</name>
    <dbReference type="NCBI Taxonomy" id="1457840"/>
    <lineage>
        <taxon>Archaea</taxon>
        <taxon>Methanobacteriati</taxon>
        <taxon>Methanobacteriota</taxon>
        <taxon>environmental samples</taxon>
    </lineage>
</organism>
<reference evidence="3" key="1">
    <citation type="journal article" date="2014" name="Genome Biol. Evol.">
        <title>Pangenome evidence for extensive interdomain horizontal transfer affecting lineage core and shell genes in uncultured planktonic thaumarchaeota and euryarchaeota.</title>
        <authorList>
            <person name="Deschamps P."/>
            <person name="Zivanovic Y."/>
            <person name="Moreira D."/>
            <person name="Rodriguez-Valera F."/>
            <person name="Lopez-Garcia P."/>
        </authorList>
    </citation>
    <scope>NUCLEOTIDE SEQUENCE</scope>
</reference>
<protein>
    <submittedName>
        <fullName evidence="3">Uncharacterized protein</fullName>
    </submittedName>
</protein>
<sequence>MSQDIQSAGGEQLGSPWPKRLLIAGTIFLALGTVGMLSTLPDIEDVLRPDDNYILLIEPSSSESLEVTGLNKYVFYQNTTENEIEMGTLTIIDSDGEEVELSKPTLTAAVGTLEFDDGVVYQPLGWIKASENGELSLSSTSNHSTYVIDQNAIDELTLQQFDIMASCGALLLGACLLPVAGLLYFLRPKTTLEAPSVTMTSADGRQVSLSIDLPSGTGPVLTTDQVYALTKLREQAADGGEMKVEFLVKEPTQEVPAPFSDRPDQPFDKLPSQVVRPASDERASVEPVETASKETGDVKFEDSTEKSWKDWDEG</sequence>
<evidence type="ECO:0000256" key="1">
    <source>
        <dbReference type="SAM" id="MobiDB-lite"/>
    </source>
</evidence>
<keyword evidence="2" id="KW-0472">Membrane</keyword>
<feature type="compositionally biased region" description="Basic and acidic residues" evidence="1">
    <location>
        <begin position="291"/>
        <end position="314"/>
    </location>
</feature>
<dbReference type="EMBL" id="KF900542">
    <property type="protein sequence ID" value="AIE98715.1"/>
    <property type="molecule type" value="Genomic_DNA"/>
</dbReference>
<feature type="region of interest" description="Disordered" evidence="1">
    <location>
        <begin position="253"/>
        <end position="314"/>
    </location>
</feature>
<evidence type="ECO:0000313" key="3">
    <source>
        <dbReference type="EMBL" id="AIE98715.1"/>
    </source>
</evidence>
<dbReference type="AlphaFoldDB" id="A0A075G3S7"/>
<evidence type="ECO:0000256" key="2">
    <source>
        <dbReference type="SAM" id="Phobius"/>
    </source>
</evidence>